<dbReference type="EMBL" id="BMVW01000001">
    <property type="protein sequence ID" value="GGY95819.1"/>
    <property type="molecule type" value="Genomic_DNA"/>
</dbReference>
<feature type="compositionally biased region" description="Polar residues" evidence="1">
    <location>
        <begin position="33"/>
        <end position="47"/>
    </location>
</feature>
<keyword evidence="4" id="KW-1185">Reference proteome</keyword>
<dbReference type="Proteomes" id="UP000622166">
    <property type="component" value="Unassembled WGS sequence"/>
</dbReference>
<name>A0A918UEG1_9ACTN</name>
<feature type="signal peptide" evidence="2">
    <location>
        <begin position="1"/>
        <end position="30"/>
    </location>
</feature>
<dbReference type="AlphaFoldDB" id="A0A918UEG1"/>
<evidence type="ECO:0008006" key="5">
    <source>
        <dbReference type="Google" id="ProtNLM"/>
    </source>
</evidence>
<proteinExistence type="predicted"/>
<keyword evidence="2" id="KW-0732">Signal</keyword>
<accession>A0A918UEG1</accession>
<evidence type="ECO:0000313" key="3">
    <source>
        <dbReference type="EMBL" id="GGY95819.1"/>
    </source>
</evidence>
<reference evidence="3" key="2">
    <citation type="submission" date="2020-09" db="EMBL/GenBank/DDBJ databases">
        <authorList>
            <person name="Sun Q."/>
            <person name="Ohkuma M."/>
        </authorList>
    </citation>
    <scope>NUCLEOTIDE SEQUENCE</scope>
    <source>
        <strain evidence="3">JCM 4815</strain>
    </source>
</reference>
<organism evidence="3 4">
    <name type="scientific">Streptomyces poonensis</name>
    <dbReference type="NCBI Taxonomy" id="68255"/>
    <lineage>
        <taxon>Bacteria</taxon>
        <taxon>Bacillati</taxon>
        <taxon>Actinomycetota</taxon>
        <taxon>Actinomycetes</taxon>
        <taxon>Kitasatosporales</taxon>
        <taxon>Streptomycetaceae</taxon>
        <taxon>Streptomyces</taxon>
    </lineage>
</organism>
<evidence type="ECO:0000313" key="4">
    <source>
        <dbReference type="Proteomes" id="UP000622166"/>
    </source>
</evidence>
<protein>
    <recommendedName>
        <fullName evidence="5">Secreted protein</fullName>
    </recommendedName>
</protein>
<reference evidence="3" key="1">
    <citation type="journal article" date="2014" name="Int. J. Syst. Evol. Microbiol.">
        <title>Complete genome sequence of Corynebacterium casei LMG S-19264T (=DSM 44701T), isolated from a smear-ripened cheese.</title>
        <authorList>
            <consortium name="US DOE Joint Genome Institute (JGI-PGF)"/>
            <person name="Walter F."/>
            <person name="Albersmeier A."/>
            <person name="Kalinowski J."/>
            <person name="Ruckert C."/>
        </authorList>
    </citation>
    <scope>NUCLEOTIDE SEQUENCE</scope>
    <source>
        <strain evidence="3">JCM 4815</strain>
    </source>
</reference>
<comment type="caution">
    <text evidence="3">The sequence shown here is derived from an EMBL/GenBank/DDBJ whole genome shotgun (WGS) entry which is preliminary data.</text>
</comment>
<feature type="region of interest" description="Disordered" evidence="1">
    <location>
        <begin position="26"/>
        <end position="67"/>
    </location>
</feature>
<evidence type="ECO:0000256" key="2">
    <source>
        <dbReference type="SAM" id="SignalP"/>
    </source>
</evidence>
<sequence length="92" mass="9338">MAMTKSITRPVTLALVTTALALAATGSATADTNKSQQTSNISGSTAPVLSPGTGPGDNHQSSEQAMIKRHTSNWSVIDYIEAPSLPSVAAGV</sequence>
<evidence type="ECO:0000256" key="1">
    <source>
        <dbReference type="SAM" id="MobiDB-lite"/>
    </source>
</evidence>
<gene>
    <name evidence="3" type="ORF">GCM10010365_13400</name>
</gene>
<feature type="chain" id="PRO_5036883538" description="Secreted protein" evidence="2">
    <location>
        <begin position="31"/>
        <end position="92"/>
    </location>
</feature>